<organism evidence="5 6">
    <name type="scientific">Phaeodactylibacter luteus</name>
    <dbReference type="NCBI Taxonomy" id="1564516"/>
    <lineage>
        <taxon>Bacteria</taxon>
        <taxon>Pseudomonadati</taxon>
        <taxon>Bacteroidota</taxon>
        <taxon>Saprospiria</taxon>
        <taxon>Saprospirales</taxon>
        <taxon>Haliscomenobacteraceae</taxon>
        <taxon>Phaeodactylibacter</taxon>
    </lineage>
</organism>
<comment type="pathway">
    <text evidence="3">Lipid metabolism; fatty acid biosynthesis.</text>
</comment>
<feature type="domain" description="Carrier" evidence="4">
    <location>
        <begin position="24"/>
        <end position="99"/>
    </location>
</feature>
<comment type="PTM">
    <text evidence="3">4'-phosphopantetheine is transferred from CoA to a specific serine of apo-ACP by AcpS. This modification is essential for activity because fatty acids are bound in thioester linkage to the sulfhydryl of the prosthetic group.</text>
</comment>
<comment type="subcellular location">
    <subcellularLocation>
        <location evidence="3">Cytoplasm</location>
    </subcellularLocation>
</comment>
<proteinExistence type="inferred from homology"/>
<dbReference type="InterPro" id="IPR036736">
    <property type="entry name" value="ACP-like_sf"/>
</dbReference>
<keyword evidence="3" id="KW-0963">Cytoplasm</keyword>
<gene>
    <name evidence="3" type="primary">acpP</name>
    <name evidence="5" type="ORF">FRY97_07430</name>
</gene>
<keyword evidence="3" id="KW-0444">Lipid biosynthesis</keyword>
<dbReference type="UniPathway" id="UPA00094"/>
<evidence type="ECO:0000256" key="2">
    <source>
        <dbReference type="ARBA" id="ARBA00022553"/>
    </source>
</evidence>
<dbReference type="InterPro" id="IPR009081">
    <property type="entry name" value="PP-bd_ACP"/>
</dbReference>
<dbReference type="GO" id="GO:0000036">
    <property type="term" value="F:acyl carrier activity"/>
    <property type="evidence" value="ECO:0007669"/>
    <property type="project" value="UniProtKB-UniRule"/>
</dbReference>
<dbReference type="GO" id="GO:0005737">
    <property type="term" value="C:cytoplasm"/>
    <property type="evidence" value="ECO:0007669"/>
    <property type="project" value="UniProtKB-SubCell"/>
</dbReference>
<dbReference type="InterPro" id="IPR003231">
    <property type="entry name" value="ACP"/>
</dbReference>
<evidence type="ECO:0000256" key="3">
    <source>
        <dbReference type="HAMAP-Rule" id="MF_01217"/>
    </source>
</evidence>
<keyword evidence="6" id="KW-1185">Reference proteome</keyword>
<dbReference type="SUPFAM" id="SSF47336">
    <property type="entry name" value="ACP-like"/>
    <property type="match status" value="1"/>
</dbReference>
<keyword evidence="3" id="KW-0276">Fatty acid metabolism</keyword>
<evidence type="ECO:0000259" key="4">
    <source>
        <dbReference type="PROSITE" id="PS50075"/>
    </source>
</evidence>
<name>A0A5C6RP57_9BACT</name>
<dbReference type="AlphaFoldDB" id="A0A5C6RP57"/>
<keyword evidence="2 3" id="KW-0597">Phosphoprotein</keyword>
<evidence type="ECO:0000256" key="1">
    <source>
        <dbReference type="ARBA" id="ARBA00022450"/>
    </source>
</evidence>
<keyword evidence="1 3" id="KW-0596">Phosphopantetheine</keyword>
<evidence type="ECO:0000313" key="5">
    <source>
        <dbReference type="EMBL" id="TXB64118.1"/>
    </source>
</evidence>
<evidence type="ECO:0000313" key="6">
    <source>
        <dbReference type="Proteomes" id="UP000321580"/>
    </source>
</evidence>
<comment type="caution">
    <text evidence="3">Lacks conserved residue(s) required for the propagation of feature annotation.</text>
</comment>
<dbReference type="Proteomes" id="UP000321580">
    <property type="component" value="Unassembled WGS sequence"/>
</dbReference>
<keyword evidence="3" id="KW-0443">Lipid metabolism</keyword>
<dbReference type="Gene3D" id="1.10.1200.10">
    <property type="entry name" value="ACP-like"/>
    <property type="match status" value="1"/>
</dbReference>
<dbReference type="PROSITE" id="PS50075">
    <property type="entry name" value="CARRIER"/>
    <property type="match status" value="1"/>
</dbReference>
<keyword evidence="3" id="KW-0275">Fatty acid biosynthesis</keyword>
<dbReference type="OrthoDB" id="1494774at2"/>
<dbReference type="HAMAP" id="MF_01217">
    <property type="entry name" value="Acyl_carrier"/>
    <property type="match status" value="1"/>
</dbReference>
<reference evidence="5 6" key="1">
    <citation type="submission" date="2019-08" db="EMBL/GenBank/DDBJ databases">
        <title>Genome of Phaeodactylibacter luteus.</title>
        <authorList>
            <person name="Bowman J.P."/>
        </authorList>
    </citation>
    <scope>NUCLEOTIDE SEQUENCE [LARGE SCALE GENOMIC DNA]</scope>
    <source>
        <strain evidence="5 6">KCTC 42180</strain>
    </source>
</reference>
<dbReference type="Pfam" id="PF00550">
    <property type="entry name" value="PP-binding"/>
    <property type="match status" value="1"/>
</dbReference>
<sequence length="100" mass="11609">MYRKLMQPLAMTDHTTLSAVTAEPKLQDRVIDIISWRLNVPVANIHPYSRLQDDLHLDAIDLMLLIAELESRFNVYLSAEEYESIETVQDASRYLQRYAA</sequence>
<comment type="function">
    <text evidence="3">Carrier of the growing fatty acid chain in fatty acid biosynthesis.</text>
</comment>
<dbReference type="EMBL" id="VOOR01000012">
    <property type="protein sequence ID" value="TXB64118.1"/>
    <property type="molecule type" value="Genomic_DNA"/>
</dbReference>
<comment type="similarity">
    <text evidence="3">Belongs to the acyl carrier protein (ACP) family.</text>
</comment>
<accession>A0A5C6RP57</accession>
<protein>
    <recommendedName>
        <fullName evidence="3">Acyl carrier protein</fullName>
        <shortName evidence="3">ACP</shortName>
    </recommendedName>
</protein>
<comment type="caution">
    <text evidence="5">The sequence shown here is derived from an EMBL/GenBank/DDBJ whole genome shotgun (WGS) entry which is preliminary data.</text>
</comment>